<organism evidence="1 2">
    <name type="scientific">Burkholderia cenocepacia</name>
    <dbReference type="NCBI Taxonomy" id="95486"/>
    <lineage>
        <taxon>Bacteria</taxon>
        <taxon>Pseudomonadati</taxon>
        <taxon>Pseudomonadota</taxon>
        <taxon>Betaproteobacteria</taxon>
        <taxon>Burkholderiales</taxon>
        <taxon>Burkholderiaceae</taxon>
        <taxon>Burkholderia</taxon>
        <taxon>Burkholderia cepacia complex</taxon>
    </lineage>
</organism>
<proteinExistence type="predicted"/>
<reference evidence="1 2" key="2">
    <citation type="journal article" date="2017" name="Front. Microbiol.">
        <title>Genomics Reveals a Unique Clone of Burkholderia cenocepacia Harboring an Actively Excising Novel Genomic Island.</title>
        <authorList>
            <person name="Patil P.P."/>
            <person name="Mali S."/>
            <person name="Midha S."/>
            <person name="Gautam V."/>
            <person name="Dash L."/>
            <person name="Kumar S."/>
            <person name="Shastri J."/>
            <person name="Singhal L."/>
            <person name="Patil P.B."/>
        </authorList>
    </citation>
    <scope>NUCLEOTIDE SEQUENCE [LARGE SCALE GENOMIC DNA]</scope>
    <source>
        <strain evidence="1 2">BC-19</strain>
    </source>
</reference>
<sequence length="204" mass="23148">MSNYNQGYFDAFTLLEEVLALPPEIAKSGVKLESCPEKFDSIQKVRDALLPLFVITMSSKAFIYFRAPLHGYLYVMADCRGGQHVANFAFAHYLATGFEDYAGKFTPIFQKHAFEANSPYILKSISQDFASHFIEDRWRRVSKRINLLKEVGVSLNASFTDAIGEEQKLSDLLAEYDPENEAQEEMFEKAKSSFEKAGLKLSQE</sequence>
<accession>A0ABD4UCJ3</accession>
<evidence type="ECO:0000313" key="1">
    <source>
        <dbReference type="EMBL" id="MCW3712162.1"/>
    </source>
</evidence>
<dbReference type="AlphaFoldDB" id="A0ABD4UCJ3"/>
<dbReference type="RefSeq" id="WP_080323374.1">
    <property type="nucleotide sequence ID" value="NZ_JYMX02000008.1"/>
</dbReference>
<protein>
    <submittedName>
        <fullName evidence="1">Uncharacterized protein</fullName>
    </submittedName>
</protein>
<evidence type="ECO:0000313" key="2">
    <source>
        <dbReference type="Proteomes" id="UP000191686"/>
    </source>
</evidence>
<name>A0ABD4UCJ3_9BURK</name>
<dbReference type="Proteomes" id="UP000191686">
    <property type="component" value="Unassembled WGS sequence"/>
</dbReference>
<reference evidence="1 2" key="1">
    <citation type="journal article" date="2017" name="Front. Microbiol.">
        <title>Genomics reveals a unique clone of Burkholderia cenocepacia harbouring an actively excising novel genomic island.</title>
        <authorList>
            <person name="Patil P."/>
            <person name="Mali S."/>
            <person name="Midha S."/>
            <person name="Gautam V."/>
            <person name="Dash L."/>
            <person name="Kumar S."/>
            <person name="Shastri J."/>
            <person name="Singhal L."/>
            <person name="Patil P.B."/>
        </authorList>
    </citation>
    <scope>NUCLEOTIDE SEQUENCE [LARGE SCALE GENOMIC DNA]</scope>
    <source>
        <strain evidence="1 2">BC-19</strain>
    </source>
</reference>
<dbReference type="EMBL" id="JYMX02000008">
    <property type="protein sequence ID" value="MCW3712162.1"/>
    <property type="molecule type" value="Genomic_DNA"/>
</dbReference>
<comment type="caution">
    <text evidence="1">The sequence shown here is derived from an EMBL/GenBank/DDBJ whole genome shotgun (WGS) entry which is preliminary data.</text>
</comment>
<gene>
    <name evidence="1" type="ORF">UE95_012770</name>
</gene>